<dbReference type="Proteomes" id="UP000036681">
    <property type="component" value="Unplaced"/>
</dbReference>
<name>A0A0M3I4Q5_ASCLU</name>
<keyword evidence="5" id="KW-1185">Reference proteome</keyword>
<dbReference type="SUPFAM" id="SSF48295">
    <property type="entry name" value="TrpR-like"/>
    <property type="match status" value="1"/>
</dbReference>
<evidence type="ECO:0000259" key="4">
    <source>
        <dbReference type="PROSITE" id="PS51253"/>
    </source>
</evidence>
<keyword evidence="2" id="KW-0238">DNA-binding</keyword>
<feature type="domain" description="HTH CENPB-type" evidence="4">
    <location>
        <begin position="232"/>
        <end position="308"/>
    </location>
</feature>
<evidence type="ECO:0000313" key="6">
    <source>
        <dbReference type="WBParaSite" id="ALUE_0001180601-mRNA-1"/>
    </source>
</evidence>
<feature type="region of interest" description="Disordered" evidence="3">
    <location>
        <begin position="118"/>
        <end position="137"/>
    </location>
</feature>
<dbReference type="GO" id="GO:0043565">
    <property type="term" value="F:sequence-specific DNA binding"/>
    <property type="evidence" value="ECO:0007669"/>
    <property type="project" value="InterPro"/>
</dbReference>
<evidence type="ECO:0000256" key="2">
    <source>
        <dbReference type="ARBA" id="ARBA00023125"/>
    </source>
</evidence>
<proteinExistence type="predicted"/>
<feature type="region of interest" description="Disordered" evidence="3">
    <location>
        <begin position="11"/>
        <end position="44"/>
    </location>
</feature>
<feature type="region of interest" description="Disordered" evidence="3">
    <location>
        <begin position="311"/>
        <end position="364"/>
    </location>
</feature>
<organism evidence="5 6">
    <name type="scientific">Ascaris lumbricoides</name>
    <name type="common">Giant roundworm</name>
    <dbReference type="NCBI Taxonomy" id="6252"/>
    <lineage>
        <taxon>Eukaryota</taxon>
        <taxon>Metazoa</taxon>
        <taxon>Ecdysozoa</taxon>
        <taxon>Nematoda</taxon>
        <taxon>Chromadorea</taxon>
        <taxon>Rhabditida</taxon>
        <taxon>Spirurina</taxon>
        <taxon>Ascaridomorpha</taxon>
        <taxon>Ascaridoidea</taxon>
        <taxon>Ascarididae</taxon>
        <taxon>Ascaris</taxon>
    </lineage>
</organism>
<dbReference type="PROSITE" id="PS51253">
    <property type="entry name" value="HTH_CENPB"/>
    <property type="match status" value="2"/>
</dbReference>
<dbReference type="InterPro" id="IPR006600">
    <property type="entry name" value="HTH_CenpB_DNA-bd_dom"/>
</dbReference>
<evidence type="ECO:0000313" key="5">
    <source>
        <dbReference type="Proteomes" id="UP000036681"/>
    </source>
</evidence>
<dbReference type="InterPro" id="IPR050863">
    <property type="entry name" value="CenT-Element_Derived"/>
</dbReference>
<dbReference type="InterPro" id="IPR010921">
    <property type="entry name" value="Trp_repressor/repl_initiator"/>
</dbReference>
<comment type="subcellular location">
    <subcellularLocation>
        <location evidence="1">Nucleus</location>
    </subcellularLocation>
</comment>
<sequence length="603" mass="66307">MDLSCSAQIAQPPKLPPYQHQSPLADPCASSAIHSPPASNASPAATQSKIATAFDSDLVISNAALPVSPLLAKQQEMPANLSQLLLGELHPSAILHRPTPIHPITDAALLAASMEYSPKETENADSPLDLSQSGTRQQSVIRTAPQQSPFLPTCANPNLNSNWIAIKFGAAAGPNRMSYPREFKLMVINYYYANGQNKYRTCKEFQITKSMLNGWLQKIDKIRQSRPGSLKSGRSGRKPQFPDIEKQLFTLYSAHLGSGQKVGNRWIRETARNLAQQQCSQQELAGMCQFSERWLSNFKKRYHINLNRDWSSGSSSLGSGESIGSASSTTGDSGHPSPNKNDESVDGDESEAEGCASDADSATSDSLETLIDADDFNESLMSIGGEKQHLSEILNKPGQLPIQAFYERFPWLCRKNNVGAEPGRRGRKVQFPDVEKVLFERLQQRQSNGDRISNRWLQEQARQLATQLCPNVLEEATKSARCLFSEHWLHNFKKRYGVSLKQANNASPKCTSSAVISNEQPCIETTPPSSGAIIATAQADAAYDEVAQESAPATSLSDVLHFQNWFINQCYQPQTTSFTTIKVHSPSVWHQTSSTDTSTCTYP</sequence>
<reference evidence="6" key="1">
    <citation type="submission" date="2017-02" db="UniProtKB">
        <authorList>
            <consortium name="WormBaseParasite"/>
        </authorList>
    </citation>
    <scope>IDENTIFICATION</scope>
</reference>
<evidence type="ECO:0000256" key="3">
    <source>
        <dbReference type="SAM" id="MobiDB-lite"/>
    </source>
</evidence>
<feature type="compositionally biased region" description="Low complexity" evidence="3">
    <location>
        <begin position="311"/>
        <end position="328"/>
    </location>
</feature>
<dbReference type="PANTHER" id="PTHR19303">
    <property type="entry name" value="TRANSPOSON"/>
    <property type="match status" value="1"/>
</dbReference>
<protein>
    <submittedName>
        <fullName evidence="6">HTH CENPB-type domain-containing protein</fullName>
    </submittedName>
</protein>
<feature type="domain" description="HTH CENPB-type" evidence="4">
    <location>
        <begin position="422"/>
        <end position="502"/>
    </location>
</feature>
<dbReference type="SUPFAM" id="SSF46689">
    <property type="entry name" value="Homeodomain-like"/>
    <property type="match status" value="2"/>
</dbReference>
<dbReference type="WBParaSite" id="ALUE_0001180601-mRNA-1">
    <property type="protein sequence ID" value="ALUE_0001180601-mRNA-1"/>
    <property type="gene ID" value="ALUE_0001180601"/>
</dbReference>
<accession>A0A0M3I4Q5</accession>
<feature type="compositionally biased region" description="Polar residues" evidence="3">
    <location>
        <begin position="329"/>
        <end position="339"/>
    </location>
</feature>
<dbReference type="Gene3D" id="1.10.10.60">
    <property type="entry name" value="Homeodomain-like"/>
    <property type="match status" value="3"/>
</dbReference>
<evidence type="ECO:0000256" key="1">
    <source>
        <dbReference type="ARBA" id="ARBA00004123"/>
    </source>
</evidence>
<dbReference type="SMART" id="SM00674">
    <property type="entry name" value="CENPB"/>
    <property type="match status" value="2"/>
</dbReference>
<feature type="compositionally biased region" description="Low complexity" evidence="3">
    <location>
        <begin position="27"/>
        <end position="44"/>
    </location>
</feature>
<dbReference type="InterPro" id="IPR009057">
    <property type="entry name" value="Homeodomain-like_sf"/>
</dbReference>
<dbReference type="AlphaFoldDB" id="A0A0M3I4Q5"/>
<dbReference type="Pfam" id="PF03221">
    <property type="entry name" value="HTH_Tnp_Tc5"/>
    <property type="match status" value="2"/>
</dbReference>
<dbReference type="PANTHER" id="PTHR19303:SF73">
    <property type="entry name" value="PROTEIN PDC2"/>
    <property type="match status" value="1"/>
</dbReference>
<dbReference type="GO" id="GO:0005634">
    <property type="term" value="C:nucleus"/>
    <property type="evidence" value="ECO:0007669"/>
    <property type="project" value="UniProtKB-SubCell"/>
</dbReference>